<dbReference type="EMBL" id="BAABBN010000004">
    <property type="protein sequence ID" value="GAA3912336.1"/>
    <property type="molecule type" value="Genomic_DNA"/>
</dbReference>
<name>A0ABP7M4W3_9GAMM</name>
<comment type="caution">
    <text evidence="2">The sequence shown here is derived from an EMBL/GenBank/DDBJ whole genome shotgun (WGS) entry which is preliminary data.</text>
</comment>
<dbReference type="InterPro" id="IPR008769">
    <property type="entry name" value="PhaF_PhaI"/>
</dbReference>
<proteinExistence type="predicted"/>
<feature type="coiled-coil region" evidence="1">
    <location>
        <begin position="48"/>
        <end position="90"/>
    </location>
</feature>
<dbReference type="PANTHER" id="PTHR38664:SF1">
    <property type="entry name" value="SLR0058 PROTEIN"/>
    <property type="match status" value="1"/>
</dbReference>
<keyword evidence="1" id="KW-0175">Coiled coil</keyword>
<accession>A0ABP7M4W3</accession>
<evidence type="ECO:0000313" key="2">
    <source>
        <dbReference type="EMBL" id="GAA3912336.1"/>
    </source>
</evidence>
<dbReference type="Pfam" id="PF05597">
    <property type="entry name" value="Phasin"/>
    <property type="match status" value="1"/>
</dbReference>
<dbReference type="NCBIfam" id="TIGR01837">
    <property type="entry name" value="PHA_granule_1"/>
    <property type="match status" value="1"/>
</dbReference>
<evidence type="ECO:0000313" key="3">
    <source>
        <dbReference type="Proteomes" id="UP001501565"/>
    </source>
</evidence>
<dbReference type="RefSeq" id="WP_344794916.1">
    <property type="nucleotide sequence ID" value="NZ_BAABBN010000004.1"/>
</dbReference>
<protein>
    <submittedName>
        <fullName evidence="2">Phasin family protein</fullName>
    </submittedName>
</protein>
<dbReference type="Proteomes" id="UP001501565">
    <property type="component" value="Unassembled WGS sequence"/>
</dbReference>
<sequence>MSEVIEAVETEEATSAKIAERLKVSAHQIWLAGLGAYAKAEEEGIKAIESLIKEGEDVEVRASEARKETIAKTTELREKANQSIEDIKENLLGSLGKVETVIDQRIEAIINFFGLPSKSDVDELIIKVEELNKAVKALVKAS</sequence>
<reference evidence="3" key="1">
    <citation type="journal article" date="2019" name="Int. J. Syst. Evol. Microbiol.">
        <title>The Global Catalogue of Microorganisms (GCM) 10K type strain sequencing project: providing services to taxonomists for standard genome sequencing and annotation.</title>
        <authorList>
            <consortium name="The Broad Institute Genomics Platform"/>
            <consortium name="The Broad Institute Genome Sequencing Center for Infectious Disease"/>
            <person name="Wu L."/>
            <person name="Ma J."/>
        </authorList>
    </citation>
    <scope>NUCLEOTIDE SEQUENCE [LARGE SCALE GENOMIC DNA]</scope>
    <source>
        <strain evidence="3">JCM 17551</strain>
    </source>
</reference>
<evidence type="ECO:0000256" key="1">
    <source>
        <dbReference type="SAM" id="Coils"/>
    </source>
</evidence>
<gene>
    <name evidence="2" type="ORF">GCM10022277_03830</name>
</gene>
<dbReference type="PANTHER" id="PTHR38664">
    <property type="entry name" value="SLR0058 PROTEIN"/>
    <property type="match status" value="1"/>
</dbReference>
<organism evidence="2 3">
    <name type="scientific">Litoribacillus peritrichatus</name>
    <dbReference type="NCBI Taxonomy" id="718191"/>
    <lineage>
        <taxon>Bacteria</taxon>
        <taxon>Pseudomonadati</taxon>
        <taxon>Pseudomonadota</taxon>
        <taxon>Gammaproteobacteria</taxon>
        <taxon>Oceanospirillales</taxon>
        <taxon>Oceanospirillaceae</taxon>
        <taxon>Litoribacillus</taxon>
    </lineage>
</organism>
<keyword evidence="3" id="KW-1185">Reference proteome</keyword>